<dbReference type="GO" id="GO:0048188">
    <property type="term" value="C:Set1C/COMPASS complex"/>
    <property type="evidence" value="ECO:0007669"/>
    <property type="project" value="InterPro"/>
</dbReference>
<dbReference type="InterPro" id="IPR043136">
    <property type="entry name" value="B30.2/SPRY_sf"/>
</dbReference>
<dbReference type="OMA" id="CMARANC"/>
<keyword evidence="2" id="KW-0539">Nucleus</keyword>
<evidence type="ECO:0000313" key="6">
    <source>
        <dbReference type="Proteomes" id="UP000001568"/>
    </source>
</evidence>
<dbReference type="KEGG" id="olu:OSTLU_13885"/>
<dbReference type="Gramene" id="ABO94216">
    <property type="protein sequence ID" value="ABO94216"/>
    <property type="gene ID" value="OSTLU_13885"/>
</dbReference>
<evidence type="ECO:0000256" key="2">
    <source>
        <dbReference type="ARBA" id="ARBA00023242"/>
    </source>
</evidence>
<dbReference type="Pfam" id="PF00622">
    <property type="entry name" value="SPRY"/>
    <property type="match status" value="1"/>
</dbReference>
<dbReference type="InterPro" id="IPR037353">
    <property type="entry name" value="ASH2"/>
</dbReference>
<dbReference type="EMBL" id="CP000581">
    <property type="protein sequence ID" value="ABO94216.1"/>
    <property type="molecule type" value="Genomic_DNA"/>
</dbReference>
<dbReference type="STRING" id="436017.A4RRL8"/>
<comment type="subcellular location">
    <subcellularLocation>
        <location evidence="1">Nucleus</location>
    </subcellularLocation>
</comment>
<dbReference type="eggNOG" id="KOG2626">
    <property type="taxonomic scope" value="Eukaryota"/>
</dbReference>
<organism evidence="5 6">
    <name type="scientific">Ostreococcus lucimarinus (strain CCE9901)</name>
    <dbReference type="NCBI Taxonomy" id="436017"/>
    <lineage>
        <taxon>Eukaryota</taxon>
        <taxon>Viridiplantae</taxon>
        <taxon>Chlorophyta</taxon>
        <taxon>Mamiellophyceae</taxon>
        <taxon>Mamiellales</taxon>
        <taxon>Bathycoccaceae</taxon>
        <taxon>Ostreococcus</taxon>
    </lineage>
</organism>
<dbReference type="SMART" id="SM00449">
    <property type="entry name" value="SPRY"/>
    <property type="match status" value="1"/>
</dbReference>
<dbReference type="AlphaFoldDB" id="A4RRL8"/>
<accession>A4RRL8</accession>
<dbReference type="CDD" id="cd12872">
    <property type="entry name" value="SPRY_Ash2"/>
    <property type="match status" value="1"/>
</dbReference>
<evidence type="ECO:0000256" key="1">
    <source>
        <dbReference type="ARBA" id="ARBA00004123"/>
    </source>
</evidence>
<name>A4RRL8_OSTLU</name>
<dbReference type="PANTHER" id="PTHR10598">
    <property type="entry name" value="SET1/ASH2 HISTONE METHYLTRANSFERASE COMPLEX SUBUNIT ASH2"/>
    <property type="match status" value="1"/>
</dbReference>
<dbReference type="OrthoDB" id="10266026at2759"/>
<dbReference type="GO" id="GO:0000976">
    <property type="term" value="F:transcription cis-regulatory region binding"/>
    <property type="evidence" value="ECO:0007669"/>
    <property type="project" value="TreeGrafter"/>
</dbReference>
<dbReference type="SUPFAM" id="SSF49899">
    <property type="entry name" value="Concanavalin A-like lectins/glucanases"/>
    <property type="match status" value="1"/>
</dbReference>
<evidence type="ECO:0000256" key="3">
    <source>
        <dbReference type="SAM" id="MobiDB-lite"/>
    </source>
</evidence>
<dbReference type="PANTHER" id="PTHR10598:SF0">
    <property type="entry name" value="SET1_ASH2 HISTONE METHYLTRANSFERASE COMPLEX SUBUNIT ASH2"/>
    <property type="match status" value="1"/>
</dbReference>
<sequence>MYWPVCLNPKLKPKGSEVSEDRKTFTSSKGYRTCAASHGVRCGAFYYEITIAYLGESGHARVGWKSKKGEANAPVGFDKFGYGYRDVGGEKVHESTLAPYGEPFKEGDVIGCYIFVEEMKMKSLKKEESGDAPEPANASFVAFSRNGTFQGKAYVGLNDDDGAYFPAGSLFTAPDVEPAKLVFNFGPDFQHPPDAEAWDVPAPRPMSDLDPPRPTPEIKLEPSPEETAVIVEAPNAEEETHAATST</sequence>
<dbReference type="Proteomes" id="UP000001568">
    <property type="component" value="Chromosome 1"/>
</dbReference>
<dbReference type="RefSeq" id="XP_001415924.1">
    <property type="nucleotide sequence ID" value="XM_001415887.1"/>
</dbReference>
<dbReference type="InterPro" id="IPR001870">
    <property type="entry name" value="B30.2/SPRY"/>
</dbReference>
<dbReference type="GeneID" id="4999910"/>
<proteinExistence type="predicted"/>
<evidence type="ECO:0000313" key="5">
    <source>
        <dbReference type="EMBL" id="ABO94216.1"/>
    </source>
</evidence>
<gene>
    <name evidence="5" type="ORF">OSTLU_13885</name>
</gene>
<feature type="domain" description="B30.2/SPRY" evidence="4">
    <location>
        <begin position="1"/>
        <end position="190"/>
    </location>
</feature>
<protein>
    <recommendedName>
        <fullName evidence="4">B30.2/SPRY domain-containing protein</fullName>
    </recommendedName>
</protein>
<evidence type="ECO:0000259" key="4">
    <source>
        <dbReference type="PROSITE" id="PS50188"/>
    </source>
</evidence>
<reference evidence="5 6" key="1">
    <citation type="journal article" date="2007" name="Proc. Natl. Acad. Sci. U.S.A.">
        <title>The tiny eukaryote Ostreococcus provides genomic insights into the paradox of plankton speciation.</title>
        <authorList>
            <person name="Palenik B."/>
            <person name="Grimwood J."/>
            <person name="Aerts A."/>
            <person name="Rouze P."/>
            <person name="Salamov A."/>
            <person name="Putnam N."/>
            <person name="Dupont C."/>
            <person name="Jorgensen R."/>
            <person name="Derelle E."/>
            <person name="Rombauts S."/>
            <person name="Zhou K."/>
            <person name="Otillar R."/>
            <person name="Merchant S.S."/>
            <person name="Podell S."/>
            <person name="Gaasterland T."/>
            <person name="Napoli C."/>
            <person name="Gendler K."/>
            <person name="Manuell A."/>
            <person name="Tai V."/>
            <person name="Vallon O."/>
            <person name="Piganeau G."/>
            <person name="Jancek S."/>
            <person name="Heijde M."/>
            <person name="Jabbari K."/>
            <person name="Bowler C."/>
            <person name="Lohr M."/>
            <person name="Robbens S."/>
            <person name="Werner G."/>
            <person name="Dubchak I."/>
            <person name="Pazour G.J."/>
            <person name="Ren Q."/>
            <person name="Paulsen I."/>
            <person name="Delwiche C."/>
            <person name="Schmutz J."/>
            <person name="Rokhsar D."/>
            <person name="Van de Peer Y."/>
            <person name="Moreau H."/>
            <person name="Grigoriev I.V."/>
        </authorList>
    </citation>
    <scope>NUCLEOTIDE SEQUENCE [LARGE SCALE GENOMIC DNA]</scope>
    <source>
        <strain evidence="5 6">CCE9901</strain>
    </source>
</reference>
<dbReference type="InterPro" id="IPR013320">
    <property type="entry name" value="ConA-like_dom_sf"/>
</dbReference>
<keyword evidence="6" id="KW-1185">Reference proteome</keyword>
<dbReference type="InterPro" id="IPR003877">
    <property type="entry name" value="SPRY_dom"/>
</dbReference>
<feature type="region of interest" description="Disordered" evidence="3">
    <location>
        <begin position="193"/>
        <end position="225"/>
    </location>
</feature>
<dbReference type="PROSITE" id="PS50188">
    <property type="entry name" value="B302_SPRY"/>
    <property type="match status" value="1"/>
</dbReference>
<dbReference type="Gene3D" id="2.60.120.920">
    <property type="match status" value="1"/>
</dbReference>
<dbReference type="HOGENOM" id="CLU_032370_1_0_1"/>